<dbReference type="Proteomes" id="UP000460718">
    <property type="component" value="Unassembled WGS sequence"/>
</dbReference>
<protein>
    <submittedName>
        <fullName evidence="3">Uncharacterized protein</fullName>
    </submittedName>
</protein>
<evidence type="ECO:0000313" key="8">
    <source>
        <dbReference type="Proteomes" id="UP000433483"/>
    </source>
</evidence>
<evidence type="ECO:0000313" key="6">
    <source>
        <dbReference type="EMBL" id="KAE9265187.1"/>
    </source>
</evidence>
<feature type="region of interest" description="Disordered" evidence="1">
    <location>
        <begin position="59"/>
        <end position="84"/>
    </location>
</feature>
<name>A0A6A3GRA3_9STRA</name>
<dbReference type="EMBL" id="QXFW01006351">
    <property type="protein sequence ID" value="KAE8959456.1"/>
    <property type="molecule type" value="Genomic_DNA"/>
</dbReference>
<dbReference type="Proteomes" id="UP000440732">
    <property type="component" value="Unassembled WGS sequence"/>
</dbReference>
<dbReference type="AlphaFoldDB" id="A0A6A3GRA3"/>
<dbReference type="EMBL" id="QXGE01006456">
    <property type="protein sequence ID" value="KAE9265187.1"/>
    <property type="molecule type" value="Genomic_DNA"/>
</dbReference>
<accession>A0A6A3GRA3</accession>
<evidence type="ECO:0000313" key="2">
    <source>
        <dbReference type="EMBL" id="KAE8918313.1"/>
    </source>
</evidence>
<comment type="caution">
    <text evidence="3">The sequence shown here is derived from an EMBL/GenBank/DDBJ whole genome shotgun (WGS) entry which is preliminary data.</text>
</comment>
<organism evidence="3 11">
    <name type="scientific">Phytophthora fragariae</name>
    <dbReference type="NCBI Taxonomy" id="53985"/>
    <lineage>
        <taxon>Eukaryota</taxon>
        <taxon>Sar</taxon>
        <taxon>Stramenopiles</taxon>
        <taxon>Oomycota</taxon>
        <taxon>Peronosporomycetes</taxon>
        <taxon>Peronosporales</taxon>
        <taxon>Peronosporaceae</taxon>
        <taxon>Phytophthora</taxon>
    </lineage>
</organism>
<reference evidence="3 11" key="1">
    <citation type="submission" date="2018-09" db="EMBL/GenBank/DDBJ databases">
        <title>Genomic investigation of the strawberry pathogen Phytophthora fragariae indicates pathogenicity is determined by transcriptional variation in three key races.</title>
        <authorList>
            <person name="Adams T.M."/>
            <person name="Armitage A.D."/>
            <person name="Sobczyk M.K."/>
            <person name="Bates H.J."/>
            <person name="Dunwell J.M."/>
            <person name="Nellist C.F."/>
            <person name="Harrison R.J."/>
        </authorList>
    </citation>
    <scope>NUCLEOTIDE SEQUENCE [LARGE SCALE GENOMIC DNA]</scope>
    <source>
        <strain evidence="6 9">A4</strain>
        <strain evidence="5 8">NOV-27</strain>
        <strain evidence="4 10">NOV-5</strain>
        <strain evidence="2 7">NOV-9</strain>
        <strain evidence="3 11">SCRP245</strain>
    </source>
</reference>
<evidence type="ECO:0000313" key="5">
    <source>
        <dbReference type="EMBL" id="KAE9161434.1"/>
    </source>
</evidence>
<gene>
    <name evidence="6" type="ORF">PF001_g30997</name>
    <name evidence="5" type="ORF">PF005_g31249</name>
    <name evidence="4" type="ORF">PF006_g30972</name>
    <name evidence="2" type="ORF">PF009_g31370</name>
    <name evidence="3" type="ORF">PF011_g30425</name>
</gene>
<feature type="compositionally biased region" description="Basic and acidic residues" evidence="1">
    <location>
        <begin position="59"/>
        <end position="68"/>
    </location>
</feature>
<sequence>MTTQMRDDLAQALWETLLLNSNKGRLPHGDMKRIADEFGLGRNAYGRRGAVAAVKAEWSRRGGKKVDRSAPGPPHPQGGRGSFCSSYSSGFTGIDSLCSFNSSQFFDDSDGREGDVDDVDSNSSRGDYALLSMPVEMVKRVVSTAVVVTRPRSTDTSLRHGGGSSI</sequence>
<evidence type="ECO:0000313" key="7">
    <source>
        <dbReference type="Proteomes" id="UP000429523"/>
    </source>
</evidence>
<dbReference type="EMBL" id="QXGF01005865">
    <property type="protein sequence ID" value="KAE8918313.1"/>
    <property type="molecule type" value="Genomic_DNA"/>
</dbReference>
<evidence type="ECO:0000313" key="3">
    <source>
        <dbReference type="EMBL" id="KAE8959456.1"/>
    </source>
</evidence>
<evidence type="ECO:0000313" key="10">
    <source>
        <dbReference type="Proteomes" id="UP000440732"/>
    </source>
</evidence>
<dbReference type="EMBL" id="QXGA01006378">
    <property type="protein sequence ID" value="KAE9063336.1"/>
    <property type="molecule type" value="Genomic_DNA"/>
</dbReference>
<dbReference type="Proteomes" id="UP000433483">
    <property type="component" value="Unassembled WGS sequence"/>
</dbReference>
<evidence type="ECO:0000313" key="11">
    <source>
        <dbReference type="Proteomes" id="UP000460718"/>
    </source>
</evidence>
<dbReference type="Proteomes" id="UP000437068">
    <property type="component" value="Unassembled WGS sequence"/>
</dbReference>
<evidence type="ECO:0000256" key="1">
    <source>
        <dbReference type="SAM" id="MobiDB-lite"/>
    </source>
</evidence>
<evidence type="ECO:0000313" key="4">
    <source>
        <dbReference type="EMBL" id="KAE9063336.1"/>
    </source>
</evidence>
<keyword evidence="8" id="KW-1185">Reference proteome</keyword>
<evidence type="ECO:0000313" key="9">
    <source>
        <dbReference type="Proteomes" id="UP000437068"/>
    </source>
</evidence>
<dbReference type="Proteomes" id="UP000429523">
    <property type="component" value="Unassembled WGS sequence"/>
</dbReference>
<dbReference type="EMBL" id="QXGB01006138">
    <property type="protein sequence ID" value="KAE9161434.1"/>
    <property type="molecule type" value="Genomic_DNA"/>
</dbReference>
<proteinExistence type="predicted"/>